<dbReference type="AlphaFoldDB" id="A0A7Y5Z5K5"/>
<sequence length="76" mass="8245">MNTQNNGGPAFPVTPDNDVRMNQSGGTGMTLRDYFAAKVMQGFVTSAPWEEAFDHLDSAKTAYEIADAMLAAREES</sequence>
<protein>
    <submittedName>
        <fullName evidence="2">Uncharacterized protein</fullName>
    </submittedName>
</protein>
<evidence type="ECO:0000313" key="3">
    <source>
        <dbReference type="Proteomes" id="UP000536720"/>
    </source>
</evidence>
<organism evidence="2 3">
    <name type="scientific">Pseudomonas corrugata</name>
    <dbReference type="NCBI Taxonomy" id="47879"/>
    <lineage>
        <taxon>Bacteria</taxon>
        <taxon>Pseudomonadati</taxon>
        <taxon>Pseudomonadota</taxon>
        <taxon>Gammaproteobacteria</taxon>
        <taxon>Pseudomonadales</taxon>
        <taxon>Pseudomonadaceae</taxon>
        <taxon>Pseudomonas</taxon>
    </lineage>
</organism>
<feature type="region of interest" description="Disordered" evidence="1">
    <location>
        <begin position="1"/>
        <end position="25"/>
    </location>
</feature>
<comment type="caution">
    <text evidence="2">The sequence shown here is derived from an EMBL/GenBank/DDBJ whole genome shotgun (WGS) entry which is preliminary data.</text>
</comment>
<dbReference type="Proteomes" id="UP000536720">
    <property type="component" value="Unassembled WGS sequence"/>
</dbReference>
<dbReference type="EMBL" id="JABFMR010000008">
    <property type="protein sequence ID" value="NUT87144.1"/>
    <property type="molecule type" value="Genomic_DNA"/>
</dbReference>
<evidence type="ECO:0000256" key="1">
    <source>
        <dbReference type="SAM" id="MobiDB-lite"/>
    </source>
</evidence>
<gene>
    <name evidence="2" type="ORF">HNO91_11970</name>
</gene>
<reference evidence="2 3" key="1">
    <citation type="journal article" date="2020" name="Front. Plant Sci.">
        <title>Isolation of Rhizosphere Bacteria That Improve Quality and Water Stress Tolerance in Greenhouse Ornamentals.</title>
        <authorList>
            <person name="Nordstedt N.P."/>
            <person name="Jones M.L."/>
        </authorList>
    </citation>
    <scope>NUCLEOTIDE SEQUENCE [LARGE SCALE GENOMIC DNA]</scope>
    <source>
        <strain evidence="2 3">C7D2</strain>
    </source>
</reference>
<accession>A0A7Y5Z5K5</accession>
<name>A0A7Y5Z5K5_9PSED</name>
<evidence type="ECO:0000313" key="2">
    <source>
        <dbReference type="EMBL" id="NUT87144.1"/>
    </source>
</evidence>
<proteinExistence type="predicted"/>
<dbReference type="RefSeq" id="WP_175362553.1">
    <property type="nucleotide sequence ID" value="NZ_JABFMR010000008.1"/>
</dbReference>